<feature type="transmembrane region" description="Helical" evidence="1">
    <location>
        <begin position="76"/>
        <end position="99"/>
    </location>
</feature>
<evidence type="ECO:0000259" key="2">
    <source>
        <dbReference type="Pfam" id="PF01757"/>
    </source>
</evidence>
<proteinExistence type="predicted"/>
<reference evidence="3 4" key="1">
    <citation type="submission" date="2020-08" db="EMBL/GenBank/DDBJ databases">
        <title>Genome sequence of Thermomonas carbonis KCTC 42013T.</title>
        <authorList>
            <person name="Hyun D.-W."/>
            <person name="Bae J.-W."/>
        </authorList>
    </citation>
    <scope>NUCLEOTIDE SEQUENCE [LARGE SCALE GENOMIC DNA]</scope>
    <source>
        <strain evidence="3 4">KCTC 42013</strain>
    </source>
</reference>
<dbReference type="KEGG" id="tcn:H9L16_11580"/>
<dbReference type="InterPro" id="IPR002656">
    <property type="entry name" value="Acyl_transf_3_dom"/>
</dbReference>
<feature type="transmembrane region" description="Helical" evidence="1">
    <location>
        <begin position="266"/>
        <end position="287"/>
    </location>
</feature>
<feature type="transmembrane region" description="Helical" evidence="1">
    <location>
        <begin position="183"/>
        <end position="204"/>
    </location>
</feature>
<keyword evidence="3" id="KW-0808">Transferase</keyword>
<keyword evidence="4" id="KW-1185">Reference proteome</keyword>
<keyword evidence="1" id="KW-1133">Transmembrane helix</keyword>
<dbReference type="GO" id="GO:0016747">
    <property type="term" value="F:acyltransferase activity, transferring groups other than amino-acyl groups"/>
    <property type="evidence" value="ECO:0007669"/>
    <property type="project" value="InterPro"/>
</dbReference>
<dbReference type="PANTHER" id="PTHR37312">
    <property type="entry name" value="MEMBRANE-BOUND ACYLTRANSFERASE YKRP-RELATED"/>
    <property type="match status" value="1"/>
</dbReference>
<feature type="domain" description="Acyltransferase 3" evidence="2">
    <location>
        <begin position="15"/>
        <end position="311"/>
    </location>
</feature>
<accession>A0A7G9SN88</accession>
<dbReference type="Proteomes" id="UP000515804">
    <property type="component" value="Chromosome"/>
</dbReference>
<gene>
    <name evidence="3" type="ORF">H9L16_11580</name>
</gene>
<name>A0A7G9SN88_9GAMM</name>
<protein>
    <submittedName>
        <fullName evidence="3">Acyltransferase family protein</fullName>
    </submittedName>
</protein>
<dbReference type="PANTHER" id="PTHR37312:SF1">
    <property type="entry name" value="MEMBRANE-BOUND ACYLTRANSFERASE YKRP-RELATED"/>
    <property type="match status" value="1"/>
</dbReference>
<feature type="transmembrane region" description="Helical" evidence="1">
    <location>
        <begin position="137"/>
        <end position="153"/>
    </location>
</feature>
<feature type="transmembrane region" description="Helical" evidence="1">
    <location>
        <begin position="111"/>
        <end position="130"/>
    </location>
</feature>
<keyword evidence="1" id="KW-0472">Membrane</keyword>
<evidence type="ECO:0000313" key="3">
    <source>
        <dbReference type="EMBL" id="QNN69313.1"/>
    </source>
</evidence>
<feature type="transmembrane region" description="Helical" evidence="1">
    <location>
        <begin position="234"/>
        <end position="254"/>
    </location>
</feature>
<feature type="transmembrane region" description="Helical" evidence="1">
    <location>
        <begin position="299"/>
        <end position="322"/>
    </location>
</feature>
<dbReference type="EMBL" id="CP060719">
    <property type="protein sequence ID" value="QNN69313.1"/>
    <property type="molecule type" value="Genomic_DNA"/>
</dbReference>
<feature type="transmembrane region" description="Helical" evidence="1">
    <location>
        <begin position="159"/>
        <end position="176"/>
    </location>
</feature>
<dbReference type="Pfam" id="PF01757">
    <property type="entry name" value="Acyl_transf_3"/>
    <property type="match status" value="1"/>
</dbReference>
<organism evidence="3 4">
    <name type="scientific">Thermomonas carbonis</name>
    <dbReference type="NCBI Taxonomy" id="1463158"/>
    <lineage>
        <taxon>Bacteria</taxon>
        <taxon>Pseudomonadati</taxon>
        <taxon>Pseudomonadota</taxon>
        <taxon>Gammaproteobacteria</taxon>
        <taxon>Lysobacterales</taxon>
        <taxon>Lysobacteraceae</taxon>
        <taxon>Thermomonas</taxon>
    </lineage>
</organism>
<sequence>MRSPDEAVHSARAVELDGVRFVLIILVVFGHLLEQVMSGPADLIYRFIYLFHMPAFIFLSGMVSRTTLDVAYARRLLLGIVGVYLLHQFLLQGMDALLFKHPFTFRPNIPYWALWYLMSLLWWRTMLPFLLATGRPVLVACAIALLAGFMPFIGYEWSLSRTLVFLPFFVAGQQWGARQGNRLPAVSPLVGFAVLALLASAAWMTRDFSLKWYYGSVGYSEWRVGAFQGLGYRMLYLLLAAMGVFGVLAACARFKGRIFRLGKYSIGAFILHLYLVKVAVAFGWFGWLWRLSEPTRLPLLFATSIAIVITCSLLARMAPWLFDLRRWFRNVETA</sequence>
<dbReference type="AlphaFoldDB" id="A0A7G9SN88"/>
<feature type="transmembrane region" description="Helical" evidence="1">
    <location>
        <begin position="43"/>
        <end position="64"/>
    </location>
</feature>
<evidence type="ECO:0000256" key="1">
    <source>
        <dbReference type="SAM" id="Phobius"/>
    </source>
</evidence>
<dbReference type="InterPro" id="IPR052734">
    <property type="entry name" value="Nod_factor_acetyltransferase"/>
</dbReference>
<keyword evidence="1" id="KW-0812">Transmembrane</keyword>
<feature type="transmembrane region" description="Helical" evidence="1">
    <location>
        <begin position="21"/>
        <end position="37"/>
    </location>
</feature>
<dbReference type="RefSeq" id="WP_187551836.1">
    <property type="nucleotide sequence ID" value="NZ_BMZL01000002.1"/>
</dbReference>
<evidence type="ECO:0000313" key="4">
    <source>
        <dbReference type="Proteomes" id="UP000515804"/>
    </source>
</evidence>
<keyword evidence="3" id="KW-0012">Acyltransferase</keyword>